<feature type="transmembrane region" description="Helical" evidence="1">
    <location>
        <begin position="6"/>
        <end position="22"/>
    </location>
</feature>
<sequence>MSESLLQLAMAGAFGAFIGLLFRVTRRPGQARAFTFTLVGLVAGITAYLIFHVLTRTTGAPPWLLPVLVLLQVWLWLGPLGPKFRHLGKDGDEPR</sequence>
<evidence type="ECO:0000313" key="3">
    <source>
        <dbReference type="Proteomes" id="UP001320178"/>
    </source>
</evidence>
<gene>
    <name evidence="2" type="ORF">HOP61_20825</name>
</gene>
<reference evidence="2" key="1">
    <citation type="submission" date="2020-05" db="EMBL/GenBank/DDBJ databases">
        <authorList>
            <person name="Wang L."/>
            <person name="Shao Z."/>
        </authorList>
    </citation>
    <scope>NUCLEOTIDE SEQUENCE</scope>
    <source>
        <strain evidence="2">MCCC 1A05776</strain>
    </source>
</reference>
<evidence type="ECO:0000313" key="2">
    <source>
        <dbReference type="EMBL" id="MCE8053742.1"/>
    </source>
</evidence>
<keyword evidence="1" id="KW-0812">Transmembrane</keyword>
<name>A0AAW4Z046_9GAMM</name>
<reference evidence="2" key="2">
    <citation type="journal article" date="2021" name="Front. Microbiol.">
        <title>Aerobic Denitrification and Heterotrophic Sulfur Oxidation in the Genus Halomonas Revealed by Six Novel Species Characterizations and Genome-Based Analysis.</title>
        <authorList>
            <person name="Wang L."/>
            <person name="Shao Z."/>
        </authorList>
    </citation>
    <scope>NUCLEOTIDE SEQUENCE</scope>
    <source>
        <strain evidence="2">MCCC 1A05776</strain>
    </source>
</reference>
<proteinExistence type="predicted"/>
<keyword evidence="1" id="KW-1133">Transmembrane helix</keyword>
<dbReference type="EMBL" id="JABFTS010000014">
    <property type="protein sequence ID" value="MCE8053742.1"/>
    <property type="molecule type" value="Genomic_DNA"/>
</dbReference>
<evidence type="ECO:0000256" key="1">
    <source>
        <dbReference type="SAM" id="Phobius"/>
    </source>
</evidence>
<comment type="caution">
    <text evidence="2">The sequence shown here is derived from an EMBL/GenBank/DDBJ whole genome shotgun (WGS) entry which is preliminary data.</text>
</comment>
<keyword evidence="1" id="KW-0472">Membrane</keyword>
<dbReference type="RefSeq" id="WP_086510022.1">
    <property type="nucleotide sequence ID" value="NZ_FNVC01000020.1"/>
</dbReference>
<accession>A0AAW4Z046</accession>
<dbReference type="AlphaFoldDB" id="A0AAW4Z046"/>
<organism evidence="2 3">
    <name type="scientific">Billgrantia desiderata</name>
    <dbReference type="NCBI Taxonomy" id="52021"/>
    <lineage>
        <taxon>Bacteria</taxon>
        <taxon>Pseudomonadati</taxon>
        <taxon>Pseudomonadota</taxon>
        <taxon>Gammaproteobacteria</taxon>
        <taxon>Oceanospirillales</taxon>
        <taxon>Halomonadaceae</taxon>
        <taxon>Billgrantia</taxon>
    </lineage>
</organism>
<feature type="transmembrane region" description="Helical" evidence="1">
    <location>
        <begin position="34"/>
        <end position="54"/>
    </location>
</feature>
<feature type="transmembrane region" description="Helical" evidence="1">
    <location>
        <begin position="60"/>
        <end position="77"/>
    </location>
</feature>
<dbReference type="Proteomes" id="UP001320178">
    <property type="component" value="Unassembled WGS sequence"/>
</dbReference>
<protein>
    <submittedName>
        <fullName evidence="2">Uncharacterized protein</fullName>
    </submittedName>
</protein>